<dbReference type="Proteomes" id="UP000287033">
    <property type="component" value="Unassembled WGS sequence"/>
</dbReference>
<comment type="caution">
    <text evidence="1">The sequence shown here is derived from an EMBL/GenBank/DDBJ whole genome shotgun (WGS) entry which is preliminary data.</text>
</comment>
<accession>A0A401TFD6</accession>
<proteinExistence type="predicted"/>
<name>A0A401TFD6_CHIPU</name>
<feature type="non-terminal residue" evidence="1">
    <location>
        <position position="51"/>
    </location>
</feature>
<dbReference type="EMBL" id="BEZZ01058505">
    <property type="protein sequence ID" value="GCC41341.1"/>
    <property type="molecule type" value="Genomic_DNA"/>
</dbReference>
<dbReference type="InterPro" id="IPR016024">
    <property type="entry name" value="ARM-type_fold"/>
</dbReference>
<dbReference type="InterPro" id="IPR011989">
    <property type="entry name" value="ARM-like"/>
</dbReference>
<evidence type="ECO:0000313" key="2">
    <source>
        <dbReference type="Proteomes" id="UP000287033"/>
    </source>
</evidence>
<evidence type="ECO:0000313" key="1">
    <source>
        <dbReference type="EMBL" id="GCC41341.1"/>
    </source>
</evidence>
<dbReference type="OrthoDB" id="7862313at2759"/>
<gene>
    <name evidence="1" type="ORF">chiPu_0025426</name>
</gene>
<dbReference type="STRING" id="137246.A0A401TFD6"/>
<protein>
    <submittedName>
        <fullName evidence="1">Uncharacterized protein</fullName>
    </submittedName>
</protein>
<sequence>MLALHLPPEKLFSQLTPLMEPALRSENPYERKAGLMSMAVLAEGCADHIRQ</sequence>
<organism evidence="1 2">
    <name type="scientific">Chiloscyllium punctatum</name>
    <name type="common">Brownbanded bambooshark</name>
    <name type="synonym">Hemiscyllium punctatum</name>
    <dbReference type="NCBI Taxonomy" id="137246"/>
    <lineage>
        <taxon>Eukaryota</taxon>
        <taxon>Metazoa</taxon>
        <taxon>Chordata</taxon>
        <taxon>Craniata</taxon>
        <taxon>Vertebrata</taxon>
        <taxon>Chondrichthyes</taxon>
        <taxon>Elasmobranchii</taxon>
        <taxon>Galeomorphii</taxon>
        <taxon>Galeoidea</taxon>
        <taxon>Orectolobiformes</taxon>
        <taxon>Hemiscylliidae</taxon>
        <taxon>Chiloscyllium</taxon>
    </lineage>
</organism>
<reference evidence="1 2" key="1">
    <citation type="journal article" date="2018" name="Nat. Ecol. Evol.">
        <title>Shark genomes provide insights into elasmobranch evolution and the origin of vertebrates.</title>
        <authorList>
            <person name="Hara Y"/>
            <person name="Yamaguchi K"/>
            <person name="Onimaru K"/>
            <person name="Kadota M"/>
            <person name="Koyanagi M"/>
            <person name="Keeley SD"/>
            <person name="Tatsumi K"/>
            <person name="Tanaka K"/>
            <person name="Motone F"/>
            <person name="Kageyama Y"/>
            <person name="Nozu R"/>
            <person name="Adachi N"/>
            <person name="Nishimura O"/>
            <person name="Nakagawa R"/>
            <person name="Tanegashima C"/>
            <person name="Kiyatake I"/>
            <person name="Matsumoto R"/>
            <person name="Murakumo K"/>
            <person name="Nishida K"/>
            <person name="Terakita A"/>
            <person name="Kuratani S"/>
            <person name="Sato K"/>
            <person name="Hyodo S Kuraku.S."/>
        </authorList>
    </citation>
    <scope>NUCLEOTIDE SEQUENCE [LARGE SCALE GENOMIC DNA]</scope>
</reference>
<dbReference type="Gene3D" id="1.25.10.10">
    <property type="entry name" value="Leucine-rich Repeat Variant"/>
    <property type="match status" value="1"/>
</dbReference>
<keyword evidence="2" id="KW-1185">Reference proteome</keyword>
<dbReference type="AlphaFoldDB" id="A0A401TFD6"/>
<dbReference type="SUPFAM" id="SSF48371">
    <property type="entry name" value="ARM repeat"/>
    <property type="match status" value="1"/>
</dbReference>